<evidence type="ECO:0000259" key="1">
    <source>
        <dbReference type="Pfam" id="PF07741"/>
    </source>
</evidence>
<protein>
    <submittedName>
        <fullName evidence="2">Transcription factor IIIB 70 kDa subunit</fullName>
    </submittedName>
</protein>
<feature type="domain" description="Brf1 TBP-binding" evidence="1">
    <location>
        <begin position="31"/>
        <end position="119"/>
    </location>
</feature>
<evidence type="ECO:0000313" key="2">
    <source>
        <dbReference type="EMBL" id="ONH68834.1"/>
    </source>
</evidence>
<dbReference type="VEuPathDB" id="FungiDB:BON22_1519"/>
<proteinExistence type="predicted"/>
<dbReference type="STRING" id="36022.A0A1V2LAP1"/>
<dbReference type="FunFam" id="1.20.5.650:FF:000004">
    <property type="entry name" value="Transcription factor TFIIIB subunit"/>
    <property type="match status" value="1"/>
</dbReference>
<feature type="non-terminal residue" evidence="2">
    <location>
        <position position="119"/>
    </location>
</feature>
<keyword evidence="3" id="KW-1185">Reference proteome</keyword>
<accession>A0A1V2LAP1</accession>
<dbReference type="Gene3D" id="1.20.5.650">
    <property type="entry name" value="Single helix bin"/>
    <property type="match status" value="1"/>
</dbReference>
<dbReference type="Pfam" id="PF07741">
    <property type="entry name" value="BRF1"/>
    <property type="match status" value="1"/>
</dbReference>
<gene>
    <name evidence="2" type="ORF">BON22_1519</name>
</gene>
<reference evidence="3" key="1">
    <citation type="journal article" date="2017" name="Genome Announc.">
        <title>Genome sequences of Cyberlindnera fabianii 65, Pichia kudriavzevii 129, and Saccharomyces cerevisiae 131 isolated from fermented masau fruits in Zimbabwe.</title>
        <authorList>
            <person name="van Rijswijck I.M.H."/>
            <person name="Derks M.F.L."/>
            <person name="Abee T."/>
            <person name="de Ridder D."/>
            <person name="Smid E.J."/>
        </authorList>
    </citation>
    <scope>NUCLEOTIDE SEQUENCE [LARGE SCALE GENOMIC DNA]</scope>
    <source>
        <strain evidence="3">65</strain>
    </source>
</reference>
<dbReference type="Proteomes" id="UP000189513">
    <property type="component" value="Unassembled WGS sequence"/>
</dbReference>
<sequence length="119" mass="13445">MIDPDRPRNLHMLPTTAEVLNKILDDPDNFEDIDDDEIDTFLLTEEESKFKERVWIGLNEEFLLEQEQKRLKAEADEISGHQQPHALDEIDVDGINGAIKDLAGSSAAQGARNMLSKKS</sequence>
<evidence type="ECO:0000313" key="3">
    <source>
        <dbReference type="Proteomes" id="UP000189513"/>
    </source>
</evidence>
<dbReference type="EMBL" id="MPUK01000002">
    <property type="protein sequence ID" value="ONH68834.1"/>
    <property type="molecule type" value="Genomic_DNA"/>
</dbReference>
<dbReference type="InterPro" id="IPR011665">
    <property type="entry name" value="BRF1_TBP-bd_dom"/>
</dbReference>
<dbReference type="AlphaFoldDB" id="A0A1V2LAP1"/>
<name>A0A1V2LAP1_CYBFA</name>
<organism evidence="2 3">
    <name type="scientific">Cyberlindnera fabianii</name>
    <name type="common">Yeast</name>
    <name type="synonym">Hansenula fabianii</name>
    <dbReference type="NCBI Taxonomy" id="36022"/>
    <lineage>
        <taxon>Eukaryota</taxon>
        <taxon>Fungi</taxon>
        <taxon>Dikarya</taxon>
        <taxon>Ascomycota</taxon>
        <taxon>Saccharomycotina</taxon>
        <taxon>Saccharomycetes</taxon>
        <taxon>Phaffomycetales</taxon>
        <taxon>Phaffomycetaceae</taxon>
        <taxon>Cyberlindnera</taxon>
    </lineage>
</organism>
<comment type="caution">
    <text evidence="2">The sequence shown here is derived from an EMBL/GenBank/DDBJ whole genome shotgun (WGS) entry which is preliminary data.</text>
</comment>